<comment type="caution">
    <text evidence="5">The sequence shown here is derived from an EMBL/GenBank/DDBJ whole genome shotgun (WGS) entry which is preliminary data.</text>
</comment>
<dbReference type="SUPFAM" id="SSF46689">
    <property type="entry name" value="Homeodomain-like"/>
    <property type="match status" value="2"/>
</dbReference>
<gene>
    <name evidence="5" type="ORF">O0535_05960</name>
</gene>
<evidence type="ECO:0000256" key="1">
    <source>
        <dbReference type="ARBA" id="ARBA00023015"/>
    </source>
</evidence>
<evidence type="ECO:0000256" key="3">
    <source>
        <dbReference type="ARBA" id="ARBA00023163"/>
    </source>
</evidence>
<protein>
    <submittedName>
        <fullName evidence="5">AraC family transcriptional regulator</fullName>
    </submittedName>
</protein>
<dbReference type="RefSeq" id="WP_258416877.1">
    <property type="nucleotide sequence ID" value="NZ_JAPTNG010000003.1"/>
</dbReference>
<dbReference type="PANTHER" id="PTHR43280:SF28">
    <property type="entry name" value="HTH-TYPE TRANSCRIPTIONAL ACTIVATOR RHAS"/>
    <property type="match status" value="1"/>
</dbReference>
<dbReference type="InterPro" id="IPR009057">
    <property type="entry name" value="Homeodomain-like_sf"/>
</dbReference>
<evidence type="ECO:0000313" key="6">
    <source>
        <dbReference type="Proteomes" id="UP001067708"/>
    </source>
</evidence>
<keyword evidence="3" id="KW-0804">Transcription</keyword>
<dbReference type="Proteomes" id="UP001067708">
    <property type="component" value="Unassembled WGS sequence"/>
</dbReference>
<dbReference type="Gene3D" id="1.10.10.60">
    <property type="entry name" value="Homeodomain-like"/>
    <property type="match status" value="2"/>
</dbReference>
<evidence type="ECO:0000259" key="4">
    <source>
        <dbReference type="PROSITE" id="PS01124"/>
    </source>
</evidence>
<keyword evidence="2" id="KW-0238">DNA-binding</keyword>
<dbReference type="InterPro" id="IPR018060">
    <property type="entry name" value="HTH_AraC"/>
</dbReference>
<proteinExistence type="predicted"/>
<organism evidence="5 6">
    <name type="scientific">Brevibacillus halotolerans</name>
    <dbReference type="NCBI Taxonomy" id="1507437"/>
    <lineage>
        <taxon>Bacteria</taxon>
        <taxon>Bacillati</taxon>
        <taxon>Bacillota</taxon>
        <taxon>Bacilli</taxon>
        <taxon>Bacillales</taxon>
        <taxon>Paenibacillaceae</taxon>
        <taxon>Brevibacillus</taxon>
    </lineage>
</organism>
<sequence>MFTTLGQIQIRIGSTLYQLSNGNVMFLRPNEPITVQYKGDIAPLVYQVGFEYYQLVEYTEEHIRYSKNHDNLPQSGWMTEFLPYQAYMQQIVEQYQPLEAAQKNRCRFLLDELLHIVFSQKRRIRKHQEIPSIEQTLFYIQEHYHTSISRSGIAQMIGFNESYFSTLFRKQTGWGFSEYVNRLRVDKTKEYLLTTNMTLHEIAGKVGYTNGLYVSRRFKQITGMSPDEFRKRPRPKRIAAFQFIGHLLAMGIMPIATDSSGTFAVTPA</sequence>
<reference evidence="5" key="1">
    <citation type="submission" date="2022-09" db="EMBL/GenBank/DDBJ databases">
        <title>Genome analysis and characterization of larvicidal activity of Brevibacillus strains.</title>
        <authorList>
            <person name="Patrusheva E.V."/>
            <person name="Izotova A.O."/>
            <person name="Toshchakov S.V."/>
            <person name="Sineoky S.P."/>
        </authorList>
    </citation>
    <scope>NUCLEOTIDE SEQUENCE</scope>
    <source>
        <strain evidence="5">VKPM_B-13244</strain>
    </source>
</reference>
<dbReference type="SMART" id="SM00342">
    <property type="entry name" value="HTH_ARAC"/>
    <property type="match status" value="1"/>
</dbReference>
<keyword evidence="1" id="KW-0805">Transcription regulation</keyword>
<evidence type="ECO:0000256" key="2">
    <source>
        <dbReference type="ARBA" id="ARBA00023125"/>
    </source>
</evidence>
<dbReference type="PROSITE" id="PS01124">
    <property type="entry name" value="HTH_ARAC_FAMILY_2"/>
    <property type="match status" value="1"/>
</dbReference>
<accession>A0ABT4HU92</accession>
<evidence type="ECO:0000313" key="5">
    <source>
        <dbReference type="EMBL" id="MCZ0830344.1"/>
    </source>
</evidence>
<dbReference type="Pfam" id="PF12833">
    <property type="entry name" value="HTH_18"/>
    <property type="match status" value="1"/>
</dbReference>
<dbReference type="PANTHER" id="PTHR43280">
    <property type="entry name" value="ARAC-FAMILY TRANSCRIPTIONAL REGULATOR"/>
    <property type="match status" value="1"/>
</dbReference>
<dbReference type="EMBL" id="JAPTNG010000003">
    <property type="protein sequence ID" value="MCZ0830344.1"/>
    <property type="molecule type" value="Genomic_DNA"/>
</dbReference>
<feature type="domain" description="HTH araC/xylS-type" evidence="4">
    <location>
        <begin position="134"/>
        <end position="232"/>
    </location>
</feature>
<name>A0ABT4HU92_9BACL</name>
<keyword evidence="6" id="KW-1185">Reference proteome</keyword>